<dbReference type="SUPFAM" id="SSF81452">
    <property type="entry name" value="Cytochrome c oxidase subunit III-like"/>
    <property type="match status" value="1"/>
</dbReference>
<name>A0A173MQR8_9BACT</name>
<dbReference type="AlphaFoldDB" id="A0A173MQR8"/>
<feature type="transmembrane region" description="Helical" evidence="7">
    <location>
        <begin position="90"/>
        <end position="111"/>
    </location>
</feature>
<feature type="transmembrane region" description="Helical" evidence="7">
    <location>
        <begin position="56"/>
        <end position="78"/>
    </location>
</feature>
<sequence>MYMSAVSTDTDTQKKRIHPHKFTLWVAMGSIIMMFAGLTSAYVVKRAQSKWIEFDLPVTFWIATVVILISSGTIHLALKAFKAREMARYRLLITITAVLGLLFAGLQLVGFLQVNHEVPMLYENSNPSSSFLGIIGGLHALHVLGGVVAILVIFFRAYSVKNKQYASTPVEIVATYWHFVDILWIYLFVFFNWIG</sequence>
<comment type="subcellular location">
    <subcellularLocation>
        <location evidence="6">Cell membrane</location>
        <topology evidence="6">Multi-pass membrane protein</topology>
    </subcellularLocation>
    <subcellularLocation>
        <location evidence="1">Membrane</location>
        <topology evidence="1">Multi-pass membrane protein</topology>
    </subcellularLocation>
</comment>
<comment type="similarity">
    <text evidence="2 6">Belongs to the cytochrome c oxidase subunit 3 family.</text>
</comment>
<feature type="transmembrane region" description="Helical" evidence="7">
    <location>
        <begin position="176"/>
        <end position="194"/>
    </location>
</feature>
<keyword evidence="5 7" id="KW-0472">Membrane</keyword>
<evidence type="ECO:0000256" key="4">
    <source>
        <dbReference type="ARBA" id="ARBA00022989"/>
    </source>
</evidence>
<dbReference type="InterPro" id="IPR013833">
    <property type="entry name" value="Cyt_c_oxidase_su3_a-hlx"/>
</dbReference>
<dbReference type="PANTHER" id="PTHR11403:SF10">
    <property type="entry name" value="CYTOCHROME C OXIDASE"/>
    <property type="match status" value="1"/>
</dbReference>
<dbReference type="GO" id="GO:0004129">
    <property type="term" value="F:cytochrome-c oxidase activity"/>
    <property type="evidence" value="ECO:0007669"/>
    <property type="project" value="InterPro"/>
</dbReference>
<dbReference type="InterPro" id="IPR024791">
    <property type="entry name" value="Cyt_c/ubiquinol_Oxase_su3"/>
</dbReference>
<evidence type="ECO:0000313" key="9">
    <source>
        <dbReference type="EMBL" id="SIS78966.1"/>
    </source>
</evidence>
<organism evidence="9 10">
    <name type="scientific">Filimonas lacunae</name>
    <dbReference type="NCBI Taxonomy" id="477680"/>
    <lineage>
        <taxon>Bacteria</taxon>
        <taxon>Pseudomonadati</taxon>
        <taxon>Bacteroidota</taxon>
        <taxon>Chitinophagia</taxon>
        <taxon>Chitinophagales</taxon>
        <taxon>Chitinophagaceae</taxon>
        <taxon>Filimonas</taxon>
    </lineage>
</organism>
<dbReference type="KEGG" id="fln:FLA_5842"/>
<feature type="transmembrane region" description="Helical" evidence="7">
    <location>
        <begin position="22"/>
        <end position="44"/>
    </location>
</feature>
<protein>
    <submittedName>
        <fullName evidence="9">Cytochrome c oxidase subunit 3</fullName>
    </submittedName>
</protein>
<dbReference type="InterPro" id="IPR035973">
    <property type="entry name" value="Cyt_c_oxidase_su3-like_sf"/>
</dbReference>
<evidence type="ECO:0000256" key="3">
    <source>
        <dbReference type="ARBA" id="ARBA00022692"/>
    </source>
</evidence>
<dbReference type="InterPro" id="IPR000298">
    <property type="entry name" value="Cyt_c_oxidase-like_su3"/>
</dbReference>
<dbReference type="GO" id="GO:0005886">
    <property type="term" value="C:plasma membrane"/>
    <property type="evidence" value="ECO:0007669"/>
    <property type="project" value="UniProtKB-SubCell"/>
</dbReference>
<accession>A0A173MQR8</accession>
<feature type="domain" description="Heme-copper oxidase subunit III family profile" evidence="8">
    <location>
        <begin position="21"/>
        <end position="195"/>
    </location>
</feature>
<reference evidence="10" key="1">
    <citation type="submission" date="2017-01" db="EMBL/GenBank/DDBJ databases">
        <authorList>
            <person name="Varghese N."/>
            <person name="Submissions S."/>
        </authorList>
    </citation>
    <scope>NUCLEOTIDE SEQUENCE [LARGE SCALE GENOMIC DNA]</scope>
    <source>
        <strain evidence="10">DSM 21054</strain>
    </source>
</reference>
<evidence type="ECO:0000256" key="5">
    <source>
        <dbReference type="ARBA" id="ARBA00023136"/>
    </source>
</evidence>
<dbReference type="Pfam" id="PF00510">
    <property type="entry name" value="COX3"/>
    <property type="match status" value="1"/>
</dbReference>
<dbReference type="STRING" id="477680.SAMN05421788_1011221"/>
<proteinExistence type="inferred from homology"/>
<dbReference type="Gene3D" id="1.20.120.80">
    <property type="entry name" value="Cytochrome c oxidase, subunit III, four-helix bundle"/>
    <property type="match status" value="1"/>
</dbReference>
<feature type="transmembrane region" description="Helical" evidence="7">
    <location>
        <begin position="131"/>
        <end position="155"/>
    </location>
</feature>
<keyword evidence="4 7" id="KW-1133">Transmembrane helix</keyword>
<dbReference type="PANTHER" id="PTHR11403">
    <property type="entry name" value="CYTOCHROME C OXIDASE SUBUNIT III"/>
    <property type="match status" value="1"/>
</dbReference>
<gene>
    <name evidence="9" type="ORF">SAMN05421788_1011221</name>
</gene>
<dbReference type="GO" id="GO:0019646">
    <property type="term" value="P:aerobic electron transport chain"/>
    <property type="evidence" value="ECO:0007669"/>
    <property type="project" value="InterPro"/>
</dbReference>
<dbReference type="EMBL" id="FTOR01000001">
    <property type="protein sequence ID" value="SIS78966.1"/>
    <property type="molecule type" value="Genomic_DNA"/>
</dbReference>
<evidence type="ECO:0000256" key="7">
    <source>
        <dbReference type="SAM" id="Phobius"/>
    </source>
</evidence>
<evidence type="ECO:0000256" key="6">
    <source>
        <dbReference type="RuleBase" id="RU003376"/>
    </source>
</evidence>
<evidence type="ECO:0000313" key="10">
    <source>
        <dbReference type="Proteomes" id="UP000186917"/>
    </source>
</evidence>
<keyword evidence="3 6" id="KW-0812">Transmembrane</keyword>
<dbReference type="Proteomes" id="UP000186917">
    <property type="component" value="Unassembled WGS sequence"/>
</dbReference>
<evidence type="ECO:0000256" key="1">
    <source>
        <dbReference type="ARBA" id="ARBA00004141"/>
    </source>
</evidence>
<dbReference type="PROSITE" id="PS50253">
    <property type="entry name" value="COX3"/>
    <property type="match status" value="1"/>
</dbReference>
<keyword evidence="10" id="KW-1185">Reference proteome</keyword>
<evidence type="ECO:0000259" key="8">
    <source>
        <dbReference type="PROSITE" id="PS50253"/>
    </source>
</evidence>
<evidence type="ECO:0000256" key="2">
    <source>
        <dbReference type="ARBA" id="ARBA00010581"/>
    </source>
</evidence>